<evidence type="ECO:0000256" key="1">
    <source>
        <dbReference type="SAM" id="MobiDB-lite"/>
    </source>
</evidence>
<feature type="transmembrane region" description="Helical" evidence="2">
    <location>
        <begin position="22"/>
        <end position="45"/>
    </location>
</feature>
<gene>
    <name evidence="3" type="ORF">JR316_013285</name>
</gene>
<dbReference type="AlphaFoldDB" id="A0A8H7XJT4"/>
<evidence type="ECO:0000256" key="2">
    <source>
        <dbReference type="SAM" id="Phobius"/>
    </source>
</evidence>
<evidence type="ECO:0000313" key="3">
    <source>
        <dbReference type="EMBL" id="KAG5161873.1"/>
    </source>
</evidence>
<dbReference type="EMBL" id="JAFIQS010000024">
    <property type="protein sequence ID" value="KAG5161873.1"/>
    <property type="molecule type" value="Genomic_DNA"/>
</dbReference>
<name>A0A8H7XJT4_PSICU</name>
<keyword evidence="2" id="KW-0812">Transmembrane</keyword>
<accession>A0A8H7XJT4</accession>
<comment type="caution">
    <text evidence="3">The sequence shown here is derived from an EMBL/GenBank/DDBJ whole genome shotgun (WGS) entry which is preliminary data.</text>
</comment>
<organism evidence="3">
    <name type="scientific">Psilocybe cubensis</name>
    <name type="common">Psychedelic mushroom</name>
    <name type="synonym">Stropharia cubensis</name>
    <dbReference type="NCBI Taxonomy" id="181762"/>
    <lineage>
        <taxon>Eukaryota</taxon>
        <taxon>Fungi</taxon>
        <taxon>Dikarya</taxon>
        <taxon>Basidiomycota</taxon>
        <taxon>Agaricomycotina</taxon>
        <taxon>Agaricomycetes</taxon>
        <taxon>Agaricomycetidae</taxon>
        <taxon>Agaricales</taxon>
        <taxon>Agaricineae</taxon>
        <taxon>Strophariaceae</taxon>
        <taxon>Psilocybe</taxon>
    </lineage>
</organism>
<feature type="compositionally biased region" description="Pro residues" evidence="1">
    <location>
        <begin position="217"/>
        <end position="226"/>
    </location>
</feature>
<sequence>MSNGPSTLVPQPDDKGSHYKTAAIVGGVIGGLVGLSLLIFLLIFFRRRRQTTMKRLTFDRDLMVQHRVPRSPPSTWIPGSSIFGSKKGSNRGSHLHTTDNRAVLVDGESTRGTDVEKLGWEGEFGAGSAGVDTGYAFTHPKAALGTGHIVPSPKGPRPSTKQANLPPINSPLHQMLQNPYPSQSPTQPVSQAQQHVLEWVQTQARPPFESPMRSELAPPPPTQRRR</sequence>
<keyword evidence="2" id="KW-1133">Transmembrane helix</keyword>
<proteinExistence type="predicted"/>
<protein>
    <submittedName>
        <fullName evidence="3">Uncharacterized protein</fullName>
    </submittedName>
</protein>
<reference evidence="3" key="1">
    <citation type="submission" date="2021-02" db="EMBL/GenBank/DDBJ databases">
        <title>Psilocybe cubensis genome.</title>
        <authorList>
            <person name="Mckernan K.J."/>
            <person name="Crawford S."/>
            <person name="Trippe A."/>
            <person name="Kane L.T."/>
            <person name="Mclaughlin S."/>
        </authorList>
    </citation>
    <scope>NUCLEOTIDE SEQUENCE [LARGE SCALE GENOMIC DNA]</scope>
    <source>
        <strain evidence="3">MGC-MH-2018</strain>
    </source>
</reference>
<keyword evidence="2" id="KW-0472">Membrane</keyword>
<feature type="region of interest" description="Disordered" evidence="1">
    <location>
        <begin position="169"/>
        <end position="226"/>
    </location>
</feature>
<feature type="compositionally biased region" description="Polar residues" evidence="1">
    <location>
        <begin position="171"/>
        <end position="204"/>
    </location>
</feature>